<reference evidence="18 19" key="1">
    <citation type="submission" date="2024-09" db="EMBL/GenBank/DDBJ databases">
        <authorList>
            <person name="Sun Q."/>
            <person name="Mori K."/>
        </authorList>
    </citation>
    <scope>NUCLEOTIDE SEQUENCE [LARGE SCALE GENOMIC DNA]</scope>
    <source>
        <strain evidence="18 19">KCTC 23076</strain>
    </source>
</reference>
<proteinExistence type="inferred from homology"/>
<keyword evidence="8 15" id="KW-0406">Ion transport</keyword>
<evidence type="ECO:0000256" key="9">
    <source>
        <dbReference type="ARBA" id="ARBA00023136"/>
    </source>
</evidence>
<keyword evidence="19" id="KW-1185">Reference proteome</keyword>
<comment type="function">
    <text evidence="11 15">F(1)F(0) ATP synthase produces ATP from ADP in the presence of a proton or sodium gradient. F-type ATPases consist of two structural domains, F(1) containing the extramembraneous catalytic core and F(0) containing the membrane proton channel, linked together by a central stalk and a peripheral stalk. During catalysis, ATP synthesis in the catalytic domain of F(1) is coupled via a rotary mechanism of the central stalk subunits to proton translocation.</text>
</comment>
<dbReference type="CDD" id="cd06503">
    <property type="entry name" value="ATP-synt_Fo_b"/>
    <property type="match status" value="1"/>
</dbReference>
<gene>
    <name evidence="15" type="primary">atpF</name>
    <name evidence="18" type="ORF">ACFFGH_32000</name>
</gene>
<protein>
    <recommendedName>
        <fullName evidence="15">ATP synthase subunit b</fullName>
    </recommendedName>
    <alternativeName>
        <fullName evidence="15">ATP synthase F(0) sector subunit b</fullName>
    </alternativeName>
    <alternativeName>
        <fullName evidence="15">ATPase subunit I</fullName>
    </alternativeName>
    <alternativeName>
        <fullName evidence="15">F-type ATPase subunit b</fullName>
        <shortName evidence="15">F-ATPase subunit b</shortName>
    </alternativeName>
</protein>
<keyword evidence="17" id="KW-0175">Coiled coil</keyword>
<evidence type="ECO:0000256" key="17">
    <source>
        <dbReference type="SAM" id="Coils"/>
    </source>
</evidence>
<dbReference type="HAMAP" id="MF_01398">
    <property type="entry name" value="ATP_synth_b_bprime"/>
    <property type="match status" value="1"/>
</dbReference>
<dbReference type="NCBIfam" id="NF004412">
    <property type="entry name" value="PRK05759.1-3"/>
    <property type="match status" value="1"/>
</dbReference>
<dbReference type="SUPFAM" id="SSF81573">
    <property type="entry name" value="F1F0 ATP synthase subunit B, membrane domain"/>
    <property type="match status" value="1"/>
</dbReference>
<evidence type="ECO:0000256" key="7">
    <source>
        <dbReference type="ARBA" id="ARBA00022989"/>
    </source>
</evidence>
<evidence type="ECO:0000256" key="2">
    <source>
        <dbReference type="ARBA" id="ARBA00022448"/>
    </source>
</evidence>
<comment type="caution">
    <text evidence="18">The sequence shown here is derived from an EMBL/GenBank/DDBJ whole genome shotgun (WGS) entry which is preliminary data.</text>
</comment>
<dbReference type="PANTHER" id="PTHR33445:SF1">
    <property type="entry name" value="ATP SYNTHASE SUBUNIT B"/>
    <property type="match status" value="1"/>
</dbReference>
<evidence type="ECO:0000256" key="14">
    <source>
        <dbReference type="ARBA" id="ARBA00037847"/>
    </source>
</evidence>
<keyword evidence="10 15" id="KW-0066">ATP synthesis</keyword>
<comment type="similarity">
    <text evidence="1 15 16">Belongs to the ATPase B chain family.</text>
</comment>
<keyword evidence="3 15" id="KW-1003">Cell membrane</keyword>
<dbReference type="Gene3D" id="1.20.5.620">
    <property type="entry name" value="F1F0 ATP synthase subunit B, membrane domain"/>
    <property type="match status" value="1"/>
</dbReference>
<keyword evidence="6 15" id="KW-0375">Hydrogen ion transport</keyword>
<evidence type="ECO:0000256" key="11">
    <source>
        <dbReference type="ARBA" id="ARBA00025198"/>
    </source>
</evidence>
<feature type="transmembrane region" description="Helical" evidence="15">
    <location>
        <begin position="28"/>
        <end position="47"/>
    </location>
</feature>
<organism evidence="18 19">
    <name type="scientific">Lysobacter korlensis</name>
    <dbReference type="NCBI Taxonomy" id="553636"/>
    <lineage>
        <taxon>Bacteria</taxon>
        <taxon>Pseudomonadati</taxon>
        <taxon>Pseudomonadota</taxon>
        <taxon>Gammaproteobacteria</taxon>
        <taxon>Lysobacterales</taxon>
        <taxon>Lysobacteraceae</taxon>
        <taxon>Lysobacter</taxon>
    </lineage>
</organism>
<evidence type="ECO:0000256" key="5">
    <source>
        <dbReference type="ARBA" id="ARBA00022692"/>
    </source>
</evidence>
<dbReference type="InterPro" id="IPR005864">
    <property type="entry name" value="ATP_synth_F0_bsu_bac"/>
</dbReference>
<feature type="coiled-coil region" evidence="17">
    <location>
        <begin position="65"/>
        <end position="99"/>
    </location>
</feature>
<evidence type="ECO:0000313" key="18">
    <source>
        <dbReference type="EMBL" id="MFC0682477.1"/>
    </source>
</evidence>
<dbReference type="EMBL" id="JBHLTG010000014">
    <property type="protein sequence ID" value="MFC0682477.1"/>
    <property type="molecule type" value="Genomic_DNA"/>
</dbReference>
<keyword evidence="4 15" id="KW-0138">CF(0)</keyword>
<evidence type="ECO:0000256" key="16">
    <source>
        <dbReference type="RuleBase" id="RU003848"/>
    </source>
</evidence>
<evidence type="ECO:0000256" key="3">
    <source>
        <dbReference type="ARBA" id="ARBA00022475"/>
    </source>
</evidence>
<keyword evidence="5 15" id="KW-0812">Transmembrane</keyword>
<evidence type="ECO:0000256" key="6">
    <source>
        <dbReference type="ARBA" id="ARBA00022781"/>
    </source>
</evidence>
<dbReference type="InterPro" id="IPR050059">
    <property type="entry name" value="ATP_synthase_B_chain"/>
</dbReference>
<keyword evidence="9 15" id="KW-0472">Membrane</keyword>
<dbReference type="InterPro" id="IPR002146">
    <property type="entry name" value="ATP_synth_b/b'su_bac/chlpt"/>
</dbReference>
<comment type="function">
    <text evidence="12">Component of the F(0) channel, it forms part of the peripheral stalk, linking F(1) to F(0). The b'-subunit is a diverged and duplicated form of b found in plants and photosynthetic bacteria.</text>
</comment>
<comment type="subcellular location">
    <subcellularLocation>
        <location evidence="15">Cell membrane</location>
        <topology evidence="15">Single-pass membrane protein</topology>
    </subcellularLocation>
    <subcellularLocation>
        <location evidence="14">Endomembrane system</location>
        <topology evidence="14">Single-pass membrane protein</topology>
    </subcellularLocation>
</comment>
<keyword evidence="7 15" id="KW-1133">Transmembrane helix</keyword>
<evidence type="ECO:0000256" key="10">
    <source>
        <dbReference type="ARBA" id="ARBA00023310"/>
    </source>
</evidence>
<evidence type="ECO:0000313" key="19">
    <source>
        <dbReference type="Proteomes" id="UP001589896"/>
    </source>
</evidence>
<evidence type="ECO:0000256" key="4">
    <source>
        <dbReference type="ARBA" id="ARBA00022547"/>
    </source>
</evidence>
<dbReference type="PANTHER" id="PTHR33445">
    <property type="entry name" value="ATP SYNTHASE SUBUNIT B', CHLOROPLASTIC"/>
    <property type="match status" value="1"/>
</dbReference>
<evidence type="ECO:0000256" key="8">
    <source>
        <dbReference type="ARBA" id="ARBA00023065"/>
    </source>
</evidence>
<sequence>MLNAFLLVSAEHAEEEPINPLFPPLYDIVWSALAFAIIAVFFWKFVLPRIQKTLDERSALIEGGIAKAQNAQAEAQAALDEYNRQLNDARSEAAAIREQARADGAKILAEAKETANAEAARIAANAQTQIEAERQAALVSLRAEVGTLALSLASNIIGETLSDDKRANAVVDRFLVDLEASERAKA</sequence>
<evidence type="ECO:0000256" key="1">
    <source>
        <dbReference type="ARBA" id="ARBA00005513"/>
    </source>
</evidence>
<evidence type="ECO:0000256" key="13">
    <source>
        <dbReference type="ARBA" id="ARBA00026054"/>
    </source>
</evidence>
<dbReference type="RefSeq" id="WP_386676535.1">
    <property type="nucleotide sequence ID" value="NZ_JBHLTG010000014.1"/>
</dbReference>
<comment type="subunit">
    <text evidence="15">F-type ATPases have 2 components, F(1) - the catalytic core - and F(0) - the membrane proton channel. F(1) has five subunits: alpha(3), beta(3), gamma(1), delta(1), epsilon(1). F(0) has three main subunits: a(1), b(2) and c(10-14). The alpha and beta chains form an alternating ring which encloses part of the gamma chain. F(1) is attached to F(0) by a central stalk formed by the gamma and epsilon chains, while a peripheral stalk is formed by the delta and b chains.</text>
</comment>
<dbReference type="Proteomes" id="UP001589896">
    <property type="component" value="Unassembled WGS sequence"/>
</dbReference>
<dbReference type="Pfam" id="PF00430">
    <property type="entry name" value="ATP-synt_B"/>
    <property type="match status" value="1"/>
</dbReference>
<accession>A0ABV6RZS1</accession>
<evidence type="ECO:0000256" key="12">
    <source>
        <dbReference type="ARBA" id="ARBA00025614"/>
    </source>
</evidence>
<keyword evidence="2 15" id="KW-0813">Transport</keyword>
<evidence type="ECO:0000256" key="15">
    <source>
        <dbReference type="HAMAP-Rule" id="MF_01398"/>
    </source>
</evidence>
<dbReference type="InterPro" id="IPR028987">
    <property type="entry name" value="ATP_synth_B-like_membr_sf"/>
</dbReference>
<dbReference type="NCBIfam" id="TIGR01144">
    <property type="entry name" value="ATP_synt_b"/>
    <property type="match status" value="1"/>
</dbReference>
<name>A0ABV6RZS1_9GAMM</name>
<comment type="subunit">
    <text evidence="13">F-type ATPases have 2 components, F(1) - the catalytic core - and F(0) - the membrane proton channel. F(1) has five subunits: alpha(3), beta(3), gamma(1), delta(1), epsilon(1). F(0) has four main subunits: a(1), b(2) and c(10-14). The alpha and beta chains form an alternating ring which encloses part of the gamma chain. F(1) is attached to F(0) by a central stalk formed by the gamma and epsilon chains, while a peripheral stalk is formed by the delta and b chains.</text>
</comment>